<protein>
    <submittedName>
        <fullName evidence="1">Uncharacterized protein</fullName>
    </submittedName>
</protein>
<reference evidence="1" key="1">
    <citation type="submission" date="2024-07" db="EMBL/GenBank/DDBJ databases">
        <authorList>
            <person name="Bringhurst R.M."/>
            <person name="Homer T.E."/>
        </authorList>
    </citation>
    <scope>NUCLEOTIDE SEQUENCE</scope>
</reference>
<sequence length="114" mass="12710">MKKIDTTKCIFALDGRSADNIVEEFLVTHGRFPSLKMYLCDRLDDATGISLLVKAKSEAAADHIFFLSKDEMMAFSATSAHYEFRTNDVFFYLGDTDQQSIVYSCCGSLEIGGN</sequence>
<name>A0AB39CDY6_9VIRU</name>
<evidence type="ECO:0000313" key="1">
    <source>
        <dbReference type="EMBL" id="XDJ15061.1"/>
    </source>
</evidence>
<proteinExistence type="predicted"/>
<accession>A0AB39CDY6</accession>
<dbReference type="EMBL" id="PQ015379">
    <property type="protein sequence ID" value="XDJ15061.1"/>
    <property type="molecule type" value="Genomic_DNA"/>
</dbReference>
<organism evidence="1">
    <name type="scientific">Pseudomonas phage HRDY3</name>
    <dbReference type="NCBI Taxonomy" id="3236930"/>
    <lineage>
        <taxon>Viruses</taxon>
    </lineage>
</organism>